<name>A0AAD8ER36_DIPPU</name>
<protein>
    <submittedName>
        <fullName evidence="1">Uncharacterized protein</fullName>
    </submittedName>
</protein>
<accession>A0AAD8ER36</accession>
<dbReference type="AlphaFoldDB" id="A0AAD8ER36"/>
<feature type="non-terminal residue" evidence="1">
    <location>
        <position position="63"/>
    </location>
</feature>
<organism evidence="1 2">
    <name type="scientific">Diploptera punctata</name>
    <name type="common">Pacific beetle cockroach</name>
    <dbReference type="NCBI Taxonomy" id="6984"/>
    <lineage>
        <taxon>Eukaryota</taxon>
        <taxon>Metazoa</taxon>
        <taxon>Ecdysozoa</taxon>
        <taxon>Arthropoda</taxon>
        <taxon>Hexapoda</taxon>
        <taxon>Insecta</taxon>
        <taxon>Pterygota</taxon>
        <taxon>Neoptera</taxon>
        <taxon>Polyneoptera</taxon>
        <taxon>Dictyoptera</taxon>
        <taxon>Blattodea</taxon>
        <taxon>Blaberoidea</taxon>
        <taxon>Blaberidae</taxon>
        <taxon>Diplopterinae</taxon>
        <taxon>Diploptera</taxon>
    </lineage>
</organism>
<evidence type="ECO:0000313" key="1">
    <source>
        <dbReference type="EMBL" id="KAJ9599578.1"/>
    </source>
</evidence>
<proteinExistence type="predicted"/>
<sequence length="63" mass="7226">LFWWIPAPTVMCGMEAHCEFLLTSFDSSWGVLENPRHSFTTQHHLQISLPGTKARDNERELVG</sequence>
<reference evidence="1" key="2">
    <citation type="submission" date="2023-05" db="EMBL/GenBank/DDBJ databases">
        <authorList>
            <person name="Fouks B."/>
        </authorList>
    </citation>
    <scope>NUCLEOTIDE SEQUENCE</scope>
    <source>
        <strain evidence="1">Stay&amp;Tobe</strain>
        <tissue evidence="1">Testes</tissue>
    </source>
</reference>
<dbReference type="EMBL" id="JASPKZ010000796">
    <property type="protein sequence ID" value="KAJ9599578.1"/>
    <property type="molecule type" value="Genomic_DNA"/>
</dbReference>
<evidence type="ECO:0000313" key="2">
    <source>
        <dbReference type="Proteomes" id="UP001233999"/>
    </source>
</evidence>
<gene>
    <name evidence="1" type="ORF">L9F63_009939</name>
</gene>
<keyword evidence="2" id="KW-1185">Reference proteome</keyword>
<comment type="caution">
    <text evidence="1">The sequence shown here is derived from an EMBL/GenBank/DDBJ whole genome shotgun (WGS) entry which is preliminary data.</text>
</comment>
<feature type="non-terminal residue" evidence="1">
    <location>
        <position position="1"/>
    </location>
</feature>
<dbReference type="Proteomes" id="UP001233999">
    <property type="component" value="Unassembled WGS sequence"/>
</dbReference>
<reference evidence="1" key="1">
    <citation type="journal article" date="2023" name="IScience">
        <title>Live-bearing cockroach genome reveals convergent evolutionary mechanisms linked to viviparity in insects and beyond.</title>
        <authorList>
            <person name="Fouks B."/>
            <person name="Harrison M.C."/>
            <person name="Mikhailova A.A."/>
            <person name="Marchal E."/>
            <person name="English S."/>
            <person name="Carruthers M."/>
            <person name="Jennings E.C."/>
            <person name="Chiamaka E.L."/>
            <person name="Frigard R.A."/>
            <person name="Pippel M."/>
            <person name="Attardo G.M."/>
            <person name="Benoit J.B."/>
            <person name="Bornberg-Bauer E."/>
            <person name="Tobe S.S."/>
        </authorList>
    </citation>
    <scope>NUCLEOTIDE SEQUENCE</scope>
    <source>
        <strain evidence="1">Stay&amp;Tobe</strain>
    </source>
</reference>